<accession>A0ACC2EM71</accession>
<evidence type="ECO:0000313" key="2">
    <source>
        <dbReference type="Proteomes" id="UP001162992"/>
    </source>
</evidence>
<proteinExistence type="predicted"/>
<dbReference type="EMBL" id="CM055093">
    <property type="protein sequence ID" value="KAJ7567624.1"/>
    <property type="molecule type" value="Genomic_DNA"/>
</dbReference>
<evidence type="ECO:0000313" key="1">
    <source>
        <dbReference type="EMBL" id="KAJ7567624.1"/>
    </source>
</evidence>
<name>A0ACC2EM71_DIPCM</name>
<protein>
    <submittedName>
        <fullName evidence="1">Uncharacterized protein</fullName>
    </submittedName>
</protein>
<dbReference type="Proteomes" id="UP001162992">
    <property type="component" value="Chromosome 2"/>
</dbReference>
<reference evidence="2" key="1">
    <citation type="journal article" date="2024" name="Proc. Natl. Acad. Sci. U.S.A.">
        <title>Extraordinary preservation of gene collinearity over three hundred million years revealed in homosporous lycophytes.</title>
        <authorList>
            <person name="Li C."/>
            <person name="Wickell D."/>
            <person name="Kuo L.Y."/>
            <person name="Chen X."/>
            <person name="Nie B."/>
            <person name="Liao X."/>
            <person name="Peng D."/>
            <person name="Ji J."/>
            <person name="Jenkins J."/>
            <person name="Williams M."/>
            <person name="Shu S."/>
            <person name="Plott C."/>
            <person name="Barry K."/>
            <person name="Rajasekar S."/>
            <person name="Grimwood J."/>
            <person name="Han X."/>
            <person name="Sun S."/>
            <person name="Hou Z."/>
            <person name="He W."/>
            <person name="Dai G."/>
            <person name="Sun C."/>
            <person name="Schmutz J."/>
            <person name="Leebens-Mack J.H."/>
            <person name="Li F.W."/>
            <person name="Wang L."/>
        </authorList>
    </citation>
    <scope>NUCLEOTIDE SEQUENCE [LARGE SCALE GENOMIC DNA]</scope>
    <source>
        <strain evidence="2">cv. PW_Plant_1</strain>
    </source>
</reference>
<organism evidence="1 2">
    <name type="scientific">Diphasiastrum complanatum</name>
    <name type="common">Issler's clubmoss</name>
    <name type="synonym">Lycopodium complanatum</name>
    <dbReference type="NCBI Taxonomy" id="34168"/>
    <lineage>
        <taxon>Eukaryota</taxon>
        <taxon>Viridiplantae</taxon>
        <taxon>Streptophyta</taxon>
        <taxon>Embryophyta</taxon>
        <taxon>Tracheophyta</taxon>
        <taxon>Lycopodiopsida</taxon>
        <taxon>Lycopodiales</taxon>
        <taxon>Lycopodiaceae</taxon>
        <taxon>Lycopodioideae</taxon>
        <taxon>Diphasiastrum</taxon>
    </lineage>
</organism>
<sequence length="159" mass="18490">MQVFGVRYVILGNTHIMIVHIIKYHMWSIICLVRYYICTKMKEMSLVRLCKAIHIQTPNLHLRDLFLCSVASGTLTKSCLCNTKSTTKASARTCFTCKAVEHYSPKCLQPRRQVTYTPLRENCSRKGHINIVCPKPLKAKIPFNLVQTQQHQWRKKQQI</sequence>
<gene>
    <name evidence="1" type="ORF">O6H91_02G156400</name>
</gene>
<comment type="caution">
    <text evidence="1">The sequence shown here is derived from an EMBL/GenBank/DDBJ whole genome shotgun (WGS) entry which is preliminary data.</text>
</comment>
<keyword evidence="2" id="KW-1185">Reference proteome</keyword>